<accession>A0A3Q9UYT3</accession>
<sequence>MSTRTVVRAGLRAGAVLALLTGIAGCTAPTAPPAAESPSASAAPSTEEPAAPVALVPGGTAEENLPFFRETVTAAAGSDPETPGRSVVDALVAAGFAKESMQLTADETSVGLEADSVQVSVKASDACLIGQYGPKVDGVRAVVAAPIATGACLIGSTVPLDG</sequence>
<organism evidence="4 5">
    <name type="scientific">Rathayibacter festucae DSM 15932</name>
    <dbReference type="NCBI Taxonomy" id="1328866"/>
    <lineage>
        <taxon>Bacteria</taxon>
        <taxon>Bacillati</taxon>
        <taxon>Actinomycetota</taxon>
        <taxon>Actinomycetes</taxon>
        <taxon>Micrococcales</taxon>
        <taxon>Microbacteriaceae</taxon>
        <taxon>Rathayibacter</taxon>
    </lineage>
</organism>
<dbReference type="EMBL" id="CP028137">
    <property type="protein sequence ID" value="AZZ51510.1"/>
    <property type="molecule type" value="Genomic_DNA"/>
</dbReference>
<keyword evidence="2" id="KW-0732">Signal</keyword>
<protein>
    <recommendedName>
        <fullName evidence="3">DUF6993 domain-containing protein</fullName>
    </recommendedName>
</protein>
<name>A0A3Q9UYT3_9MICO</name>
<dbReference type="RefSeq" id="WP_127886448.1">
    <property type="nucleotide sequence ID" value="NZ_CP028137.1"/>
</dbReference>
<dbReference type="PROSITE" id="PS51257">
    <property type="entry name" value="PROKAR_LIPOPROTEIN"/>
    <property type="match status" value="1"/>
</dbReference>
<dbReference type="Proteomes" id="UP000285317">
    <property type="component" value="Chromosome"/>
</dbReference>
<evidence type="ECO:0000313" key="4">
    <source>
        <dbReference type="EMBL" id="AZZ51510.1"/>
    </source>
</evidence>
<evidence type="ECO:0000313" key="5">
    <source>
        <dbReference type="Proteomes" id="UP000285317"/>
    </source>
</evidence>
<feature type="signal peptide" evidence="2">
    <location>
        <begin position="1"/>
        <end position="28"/>
    </location>
</feature>
<dbReference type="AlphaFoldDB" id="A0A3Q9UYT3"/>
<feature type="chain" id="PRO_5038503571" description="DUF6993 domain-containing protein" evidence="2">
    <location>
        <begin position="29"/>
        <end position="162"/>
    </location>
</feature>
<feature type="region of interest" description="Disordered" evidence="1">
    <location>
        <begin position="30"/>
        <end position="52"/>
    </location>
</feature>
<dbReference type="Pfam" id="PF22504">
    <property type="entry name" value="DUF6993"/>
    <property type="match status" value="1"/>
</dbReference>
<feature type="domain" description="DUF6993" evidence="3">
    <location>
        <begin position="74"/>
        <end position="156"/>
    </location>
</feature>
<evidence type="ECO:0000256" key="2">
    <source>
        <dbReference type="SAM" id="SignalP"/>
    </source>
</evidence>
<evidence type="ECO:0000256" key="1">
    <source>
        <dbReference type="SAM" id="MobiDB-lite"/>
    </source>
</evidence>
<dbReference type="KEGG" id="rfs:C1I64_05260"/>
<evidence type="ECO:0000259" key="3">
    <source>
        <dbReference type="Pfam" id="PF22504"/>
    </source>
</evidence>
<gene>
    <name evidence="4" type="ORF">C1I64_05260</name>
</gene>
<proteinExistence type="predicted"/>
<dbReference type="InterPro" id="IPR054262">
    <property type="entry name" value="DUF6993"/>
</dbReference>
<reference evidence="4 5" key="1">
    <citation type="submission" date="2018-03" db="EMBL/GenBank/DDBJ databases">
        <title>Bacteriophage NCPPB3778 and a type I-E CRISPR drive the evolution of the US Biological Select Agent, Rathayibacter toxicus.</title>
        <authorList>
            <person name="Davis E.W.II."/>
            <person name="Tabima J.F."/>
            <person name="Weisberg A.J."/>
            <person name="Dantas Lopes L."/>
            <person name="Wiseman M.S."/>
            <person name="Wiseman M.S."/>
            <person name="Pupko T."/>
            <person name="Belcher M.S."/>
            <person name="Sechler A.J."/>
            <person name="Tancos M.A."/>
            <person name="Schroeder B.K."/>
            <person name="Murray T.D."/>
            <person name="Luster D.G."/>
            <person name="Schneider W.L."/>
            <person name="Rogers E."/>
            <person name="Andreote F.D."/>
            <person name="Grunwald N.J."/>
            <person name="Putnam M.L."/>
            <person name="Chang J.H."/>
        </authorList>
    </citation>
    <scope>NUCLEOTIDE SEQUENCE [LARGE SCALE GENOMIC DNA]</scope>
    <source>
        <strain evidence="4 5">DSM 15932</strain>
    </source>
</reference>